<evidence type="ECO:0000256" key="2">
    <source>
        <dbReference type="SAM" id="Phobius"/>
    </source>
</evidence>
<dbReference type="RefSeq" id="WP_271435955.1">
    <property type="nucleotide sequence ID" value="NZ_CP073355.1"/>
</dbReference>
<dbReference type="KEGG" id="taqu:KDW03_03210"/>
<feature type="transmembrane region" description="Helical" evidence="2">
    <location>
        <begin position="20"/>
        <end position="38"/>
    </location>
</feature>
<reference evidence="3" key="1">
    <citation type="submission" date="2021-04" db="EMBL/GenBank/DDBJ databases">
        <authorList>
            <person name="Postec A."/>
        </authorList>
    </citation>
    <scope>NUCLEOTIDE SEQUENCE</scope>
    <source>
        <strain evidence="3">F1F22</strain>
    </source>
</reference>
<feature type="transmembrane region" description="Helical" evidence="2">
    <location>
        <begin position="50"/>
        <end position="70"/>
    </location>
</feature>
<dbReference type="GO" id="GO:0008643">
    <property type="term" value="P:carbohydrate transport"/>
    <property type="evidence" value="ECO:0007669"/>
    <property type="project" value="InterPro"/>
</dbReference>
<feature type="transmembrane region" description="Helical" evidence="2">
    <location>
        <begin position="159"/>
        <end position="179"/>
    </location>
</feature>
<keyword evidence="2" id="KW-1133">Transmembrane helix</keyword>
<dbReference type="AlphaFoldDB" id="A0AAX3BEQ1"/>
<evidence type="ECO:0000256" key="1">
    <source>
        <dbReference type="ARBA" id="ARBA00009617"/>
    </source>
</evidence>
<dbReference type="Pfam" id="PF13347">
    <property type="entry name" value="MFS_2"/>
    <property type="match status" value="1"/>
</dbReference>
<dbReference type="InterPro" id="IPR039672">
    <property type="entry name" value="MFS_2"/>
</dbReference>
<dbReference type="InterPro" id="IPR036259">
    <property type="entry name" value="MFS_trans_sf"/>
</dbReference>
<keyword evidence="4" id="KW-1185">Reference proteome</keyword>
<dbReference type="Proteomes" id="UP001056539">
    <property type="component" value="Chromosome"/>
</dbReference>
<proteinExistence type="inferred from homology"/>
<organism evidence="3 4">
    <name type="scientific">Thermospira aquatica</name>
    <dbReference type="NCBI Taxonomy" id="2828656"/>
    <lineage>
        <taxon>Bacteria</taxon>
        <taxon>Pseudomonadati</taxon>
        <taxon>Spirochaetota</taxon>
        <taxon>Spirochaetia</taxon>
        <taxon>Brevinematales</taxon>
        <taxon>Thermospiraceae</taxon>
        <taxon>Thermospira</taxon>
    </lineage>
</organism>
<feature type="transmembrane region" description="Helical" evidence="2">
    <location>
        <begin position="186"/>
        <end position="206"/>
    </location>
</feature>
<accession>A0AAX3BEQ1</accession>
<feature type="transmembrane region" description="Helical" evidence="2">
    <location>
        <begin position="290"/>
        <end position="311"/>
    </location>
</feature>
<evidence type="ECO:0000313" key="3">
    <source>
        <dbReference type="EMBL" id="URA10828.1"/>
    </source>
</evidence>
<evidence type="ECO:0000313" key="4">
    <source>
        <dbReference type="Proteomes" id="UP001056539"/>
    </source>
</evidence>
<protein>
    <submittedName>
        <fullName evidence="3">MFS transporter</fullName>
    </submittedName>
</protein>
<sequence>MPKVEKLPLWKQWMFALGQMGWSLASYSVANLIAYFYLPPEGQGVSLFPAFIYQGFIFGSFTIIGLINALSRVFDAVTDPLVAGMSDRARFRLGRRRTFHFSMNLSVPFGDLHSRLCPLTIELNEPIDCFIISLIYFTCFHLYSTTTTKAGLDKTNATTFMTVLFLLSFVFYVPINFIAKAIGKKLLLSIAFVLFSLVFVMVFWLGKFPLAPFWQGILLVSLASLPIAIFGILPNAIVADIADADGKLTDNYKAAVFFGARTFMMKMGIAFTNLIFPSLLNLGRSTENDFGVRLTGVFAFVFCIAGLLLFLRYREKDILSIITPQKSPLTKEKP</sequence>
<dbReference type="Gene3D" id="1.20.1250.20">
    <property type="entry name" value="MFS general substrate transporter like domains"/>
    <property type="match status" value="1"/>
</dbReference>
<feature type="transmembrane region" description="Helical" evidence="2">
    <location>
        <begin position="212"/>
        <end position="233"/>
    </location>
</feature>
<keyword evidence="2" id="KW-0812">Transmembrane</keyword>
<dbReference type="GO" id="GO:0015293">
    <property type="term" value="F:symporter activity"/>
    <property type="evidence" value="ECO:0007669"/>
    <property type="project" value="InterPro"/>
</dbReference>
<comment type="similarity">
    <text evidence="1">Belongs to the sodium:galactoside symporter (TC 2.A.2) family.</text>
</comment>
<dbReference type="GO" id="GO:0005886">
    <property type="term" value="C:plasma membrane"/>
    <property type="evidence" value="ECO:0007669"/>
    <property type="project" value="TreeGrafter"/>
</dbReference>
<reference evidence="3" key="2">
    <citation type="submission" date="2022-06" db="EMBL/GenBank/DDBJ databases">
        <title>Thermospira aquatica gen. nov., sp. nov.</title>
        <authorList>
            <person name="Ben Ali Gam Z."/>
            <person name="Labat M."/>
        </authorList>
    </citation>
    <scope>NUCLEOTIDE SEQUENCE</scope>
    <source>
        <strain evidence="3">F1F22</strain>
    </source>
</reference>
<dbReference type="PANTHER" id="PTHR11328:SF24">
    <property type="entry name" value="MAJOR FACILITATOR SUPERFAMILY (MFS) PROFILE DOMAIN-CONTAINING PROTEIN"/>
    <property type="match status" value="1"/>
</dbReference>
<feature type="transmembrane region" description="Helical" evidence="2">
    <location>
        <begin position="254"/>
        <end position="278"/>
    </location>
</feature>
<keyword evidence="2" id="KW-0472">Membrane</keyword>
<dbReference type="PANTHER" id="PTHR11328">
    <property type="entry name" value="MAJOR FACILITATOR SUPERFAMILY DOMAIN-CONTAINING PROTEIN"/>
    <property type="match status" value="1"/>
</dbReference>
<dbReference type="SUPFAM" id="SSF103473">
    <property type="entry name" value="MFS general substrate transporter"/>
    <property type="match status" value="1"/>
</dbReference>
<name>A0AAX3BEQ1_9SPIR</name>
<dbReference type="EMBL" id="CP073355">
    <property type="protein sequence ID" value="URA10828.1"/>
    <property type="molecule type" value="Genomic_DNA"/>
</dbReference>
<gene>
    <name evidence="3" type="ORF">KDW03_03210</name>
</gene>